<gene>
    <name evidence="1" type="ORF">AB675_5780</name>
</gene>
<protein>
    <submittedName>
        <fullName evidence="1">Uncharacterized protein</fullName>
    </submittedName>
</protein>
<organism evidence="1 2">
    <name type="scientific">Cyphellophora attinorum</name>
    <dbReference type="NCBI Taxonomy" id="1664694"/>
    <lineage>
        <taxon>Eukaryota</taxon>
        <taxon>Fungi</taxon>
        <taxon>Dikarya</taxon>
        <taxon>Ascomycota</taxon>
        <taxon>Pezizomycotina</taxon>
        <taxon>Eurotiomycetes</taxon>
        <taxon>Chaetothyriomycetidae</taxon>
        <taxon>Chaetothyriales</taxon>
        <taxon>Cyphellophoraceae</taxon>
        <taxon>Cyphellophora</taxon>
    </lineage>
</organism>
<proteinExistence type="predicted"/>
<dbReference type="GeneID" id="28737899"/>
<comment type="caution">
    <text evidence="1">The sequence shown here is derived from an EMBL/GenBank/DDBJ whole genome shotgun (WGS) entry which is preliminary data.</text>
</comment>
<keyword evidence="2" id="KW-1185">Reference proteome</keyword>
<dbReference type="OrthoDB" id="4664297at2759"/>
<evidence type="ECO:0000313" key="2">
    <source>
        <dbReference type="Proteomes" id="UP000038010"/>
    </source>
</evidence>
<dbReference type="RefSeq" id="XP_017998730.1">
    <property type="nucleotide sequence ID" value="XM_018146019.1"/>
</dbReference>
<dbReference type="VEuPathDB" id="FungiDB:AB675_5780"/>
<accession>A0A0N1NY57</accession>
<evidence type="ECO:0000313" key="1">
    <source>
        <dbReference type="EMBL" id="KPI38767.1"/>
    </source>
</evidence>
<dbReference type="Gene3D" id="2.60.40.2970">
    <property type="match status" value="1"/>
</dbReference>
<dbReference type="AlphaFoldDB" id="A0A0N1NY57"/>
<reference evidence="1 2" key="1">
    <citation type="submission" date="2015-06" db="EMBL/GenBank/DDBJ databases">
        <title>Draft genome of the ant-associated black yeast Phialophora attae CBS 131958.</title>
        <authorList>
            <person name="Moreno L.F."/>
            <person name="Stielow B.J."/>
            <person name="de Hoog S."/>
            <person name="Vicente V.A."/>
            <person name="Weiss V.A."/>
            <person name="de Vries M."/>
            <person name="Cruz L.M."/>
            <person name="Souza E.M."/>
        </authorList>
    </citation>
    <scope>NUCLEOTIDE SEQUENCE [LARGE SCALE GENOMIC DNA]</scope>
    <source>
        <strain evidence="1 2">CBS 131958</strain>
    </source>
</reference>
<dbReference type="EMBL" id="LFJN01000017">
    <property type="protein sequence ID" value="KPI38767.1"/>
    <property type="molecule type" value="Genomic_DNA"/>
</dbReference>
<sequence>MLKAHHFAFLAISATICLGLYTYRPVQNPFNMSKTKHSSQADIQPQVRLEIASINTVDSIPKVQLVAHVSNPSSETPITILRWNSVLDPQAGRLGTISLRNRNGGKALEVPSIMINRKMPPPKEEYIRIAPGGSTSNTITLALATSKLESGGGYEALAEGQFMEVYHADAEEPQRVVPYSCDPVHFSG</sequence>
<dbReference type="Proteomes" id="UP000038010">
    <property type="component" value="Unassembled WGS sequence"/>
</dbReference>
<name>A0A0N1NY57_9EURO</name>